<dbReference type="EMBL" id="NCVQ01000007">
    <property type="protein sequence ID" value="PWZ18765.1"/>
    <property type="molecule type" value="Genomic_DNA"/>
</dbReference>
<name>A0A3L6EDB7_MAIZE</name>
<organism evidence="1">
    <name type="scientific">Zea mays</name>
    <name type="common">Maize</name>
    <dbReference type="NCBI Taxonomy" id="4577"/>
    <lineage>
        <taxon>Eukaryota</taxon>
        <taxon>Viridiplantae</taxon>
        <taxon>Streptophyta</taxon>
        <taxon>Embryophyta</taxon>
        <taxon>Tracheophyta</taxon>
        <taxon>Spermatophyta</taxon>
        <taxon>Magnoliopsida</taxon>
        <taxon>Liliopsida</taxon>
        <taxon>Poales</taxon>
        <taxon>Poaceae</taxon>
        <taxon>PACMAD clade</taxon>
        <taxon>Panicoideae</taxon>
        <taxon>Andropogonodae</taxon>
        <taxon>Andropogoneae</taxon>
        <taxon>Tripsacinae</taxon>
        <taxon>Zea</taxon>
    </lineage>
</organism>
<gene>
    <name evidence="1" type="ORF">Zm00014a_006170</name>
</gene>
<sequence length="125" mass="14322">MSFKRKRRNRIKRLLSEEGSWVEEKNLASYVETQYKSLFQSQGVNRLDDIMNSVQRRVSLAMNIKLMAAYTEDEVDKALNAIGDLKAPGLDEMSAIFFKKFWSQIGECIEDEVLQVLNGSPMPEG</sequence>
<dbReference type="AlphaFoldDB" id="A0A3L6EDB7"/>
<reference evidence="1" key="1">
    <citation type="journal article" date="2018" name="Nat. Genet.">
        <title>Extensive intraspecific gene order and gene structural variations between Mo17 and other maize genomes.</title>
        <authorList>
            <person name="Sun S."/>
            <person name="Zhou Y."/>
            <person name="Chen J."/>
            <person name="Shi J."/>
            <person name="Zhao H."/>
            <person name="Zhao H."/>
            <person name="Song W."/>
            <person name="Zhang M."/>
            <person name="Cui Y."/>
            <person name="Dong X."/>
            <person name="Liu H."/>
            <person name="Ma X."/>
            <person name="Jiao Y."/>
            <person name="Wang B."/>
            <person name="Wei X."/>
            <person name="Stein J.C."/>
            <person name="Glaubitz J.C."/>
            <person name="Lu F."/>
            <person name="Yu G."/>
            <person name="Liang C."/>
            <person name="Fengler K."/>
            <person name="Li B."/>
            <person name="Rafalski A."/>
            <person name="Schnable P.S."/>
            <person name="Ware D.H."/>
            <person name="Buckler E.S."/>
            <person name="Lai J."/>
        </authorList>
    </citation>
    <scope>NUCLEOTIDE SEQUENCE [LARGE SCALE GENOMIC DNA]</scope>
    <source>
        <tissue evidence="1">Seedling</tissue>
    </source>
</reference>
<evidence type="ECO:0000313" key="1">
    <source>
        <dbReference type="EMBL" id="PWZ18765.1"/>
    </source>
</evidence>
<proteinExistence type="predicted"/>
<accession>A0A3L6EDB7</accession>
<comment type="caution">
    <text evidence="1">The sequence shown here is derived from an EMBL/GenBank/DDBJ whole genome shotgun (WGS) entry which is preliminary data.</text>
</comment>
<protein>
    <submittedName>
        <fullName evidence="1">Uncharacterized protein</fullName>
    </submittedName>
</protein>
<dbReference type="Proteomes" id="UP000251960">
    <property type="component" value="Chromosome 6"/>
</dbReference>